<reference evidence="1 2" key="1">
    <citation type="submission" date="2016-08" db="EMBL/GenBank/DDBJ databases">
        <title>Hymenobacter coccineus sp. nov., Hymenobacter lapidarius sp. nov. and Hymenobacter glacialis sp. nov., isolated from Antarctic soil.</title>
        <authorList>
            <person name="Sedlacek I."/>
            <person name="Kralova S."/>
            <person name="Kyrova K."/>
            <person name="Maslanova I."/>
            <person name="Stankova E."/>
            <person name="Vrbovska V."/>
            <person name="Nemec M."/>
            <person name="Bartak M."/>
            <person name="Svec P."/>
            <person name="Busse H.-J."/>
            <person name="Pantucek R."/>
        </authorList>
    </citation>
    <scope>NUCLEOTIDE SEQUENCE [LARGE SCALE GENOMIC DNA]</scope>
    <source>
        <strain evidence="1 2">CCM 8643</strain>
    </source>
</reference>
<evidence type="ECO:0000313" key="2">
    <source>
        <dbReference type="Proteomes" id="UP000176294"/>
    </source>
</evidence>
<dbReference type="EMBL" id="MDZB01000093">
    <property type="protein sequence ID" value="OGX87028.1"/>
    <property type="molecule type" value="Genomic_DNA"/>
</dbReference>
<dbReference type="AlphaFoldDB" id="A0A1G1T847"/>
<sequence>MVGGGGEVLVQARNRVKKLNTLAHPELGLVQRAAAYLAPDKRAAATLYTSGISGRSSQRFGLMKKPIYLLEMGFFSAKSRQLPVRRCSRNGILGIKLPIACPNKRCDAVAYLGKLLASRVNGS</sequence>
<evidence type="ECO:0000313" key="1">
    <source>
        <dbReference type="EMBL" id="OGX87028.1"/>
    </source>
</evidence>
<name>A0A1G1T847_9BACT</name>
<dbReference type="Proteomes" id="UP000176294">
    <property type="component" value="Unassembled WGS sequence"/>
</dbReference>
<keyword evidence="2" id="KW-1185">Reference proteome</keyword>
<protein>
    <submittedName>
        <fullName evidence="1">Uncharacterized protein</fullName>
    </submittedName>
</protein>
<comment type="caution">
    <text evidence="1">The sequence shown here is derived from an EMBL/GenBank/DDBJ whole genome shotgun (WGS) entry which is preliminary data.</text>
</comment>
<gene>
    <name evidence="1" type="ORF">BEN47_11965</name>
</gene>
<organism evidence="1 2">
    <name type="scientific">Hymenobacter lapidarius</name>
    <dbReference type="NCBI Taxonomy" id="1908237"/>
    <lineage>
        <taxon>Bacteria</taxon>
        <taxon>Pseudomonadati</taxon>
        <taxon>Bacteroidota</taxon>
        <taxon>Cytophagia</taxon>
        <taxon>Cytophagales</taxon>
        <taxon>Hymenobacteraceae</taxon>
        <taxon>Hymenobacter</taxon>
    </lineage>
</organism>
<proteinExistence type="predicted"/>
<accession>A0A1G1T847</accession>
<dbReference type="STRING" id="1908237.BEN47_11965"/>